<evidence type="ECO:0000313" key="1">
    <source>
        <dbReference type="EMBL" id="QIX02454.1"/>
    </source>
</evidence>
<dbReference type="OrthoDB" id="4790878at2759"/>
<protein>
    <submittedName>
        <fullName evidence="1">Uncharacterized protein</fullName>
    </submittedName>
</protein>
<proteinExistence type="predicted"/>
<sequence length="393" mass="44695">MQISRGGTADGYLIAVKPTRSTSPHEPQQTVPQQSPDVLASNVEGINFCPKHEAVAFSGELQADNILNVRPSDDEQHMHQATRMQVLDNRHGFEDVSIGSKEALLSTSSTIAPDTPHKAEATISPSSALLDLPRELRDMIYAELAVHYADPDSLKALPIPHGYQYKGPARIESLHTIRGSRPPDVPDTRIYLTLQLVCRQVKIEIEEFRAGMKHMDAELEIICKAPQIFVPLWTRLPLLRVGDQLININVTVRLRTYDPIHHGDFLLDFIHALIEHQPTSCKWEPWASSIMERVRARVGLLRITTVCEDMYTPDQYLDRVIQFQGRALTTQKSSFLEEIGEVVDIDGLRISTDTELFARRRYWYKKREGSDALASRWYNSEVSTERQAWDIYD</sequence>
<name>A0A6H0Y603_9PEZI</name>
<reference evidence="1 2" key="1">
    <citation type="journal article" date="2016" name="Sci. Rep.">
        <title>Peltaster fructicola genome reveals evolution from an invasive phytopathogen to an ectophytic parasite.</title>
        <authorList>
            <person name="Xu C."/>
            <person name="Chen H."/>
            <person name="Gleason M.L."/>
            <person name="Xu J.R."/>
            <person name="Liu H."/>
            <person name="Zhang R."/>
            <person name="Sun G."/>
        </authorList>
    </citation>
    <scope>NUCLEOTIDE SEQUENCE [LARGE SCALE GENOMIC DNA]</scope>
    <source>
        <strain evidence="1 2">LNHT1506</strain>
    </source>
</reference>
<dbReference type="Proteomes" id="UP000503462">
    <property type="component" value="Chromosome 5"/>
</dbReference>
<keyword evidence="2" id="KW-1185">Reference proteome</keyword>
<evidence type="ECO:0000313" key="2">
    <source>
        <dbReference type="Proteomes" id="UP000503462"/>
    </source>
</evidence>
<accession>A0A6H0Y603</accession>
<dbReference type="EMBL" id="CP051143">
    <property type="protein sequence ID" value="QIX02454.1"/>
    <property type="molecule type" value="Genomic_DNA"/>
</dbReference>
<gene>
    <name evidence="1" type="ORF">AMS68_007971</name>
</gene>
<organism evidence="1 2">
    <name type="scientific">Peltaster fructicola</name>
    <dbReference type="NCBI Taxonomy" id="286661"/>
    <lineage>
        <taxon>Eukaryota</taxon>
        <taxon>Fungi</taxon>
        <taxon>Dikarya</taxon>
        <taxon>Ascomycota</taxon>
        <taxon>Pezizomycotina</taxon>
        <taxon>Dothideomycetes</taxon>
        <taxon>Dothideomycetes incertae sedis</taxon>
        <taxon>Peltaster</taxon>
    </lineage>
</organism>
<dbReference type="AlphaFoldDB" id="A0A6H0Y603"/>